<accession>A0A542ZXL2</accession>
<organism evidence="2 3">
    <name type="scientific">Rarobacter faecitabidus</name>
    <dbReference type="NCBI Taxonomy" id="13243"/>
    <lineage>
        <taxon>Bacteria</taxon>
        <taxon>Bacillati</taxon>
        <taxon>Actinomycetota</taxon>
        <taxon>Actinomycetes</taxon>
        <taxon>Micrococcales</taxon>
        <taxon>Rarobacteraceae</taxon>
        <taxon>Rarobacter</taxon>
    </lineage>
</organism>
<dbReference type="EMBL" id="VFOS01000001">
    <property type="protein sequence ID" value="TQL65104.1"/>
    <property type="molecule type" value="Genomic_DNA"/>
</dbReference>
<protein>
    <submittedName>
        <fullName evidence="2">Uncharacterized protein</fullName>
    </submittedName>
</protein>
<reference evidence="2 3" key="1">
    <citation type="submission" date="2019-06" db="EMBL/GenBank/DDBJ databases">
        <title>Sequencing the genomes of 1000 actinobacteria strains.</title>
        <authorList>
            <person name="Klenk H.-P."/>
        </authorList>
    </citation>
    <scope>NUCLEOTIDE SEQUENCE [LARGE SCALE GENOMIC DNA]</scope>
    <source>
        <strain evidence="2 3">DSM 4813</strain>
    </source>
</reference>
<comment type="caution">
    <text evidence="2">The sequence shown here is derived from an EMBL/GenBank/DDBJ whole genome shotgun (WGS) entry which is preliminary data.</text>
</comment>
<sequence>MAKRHELSMIAGTGTPNLNIVPAGTGDSVTSASEARFHA</sequence>
<evidence type="ECO:0000313" key="2">
    <source>
        <dbReference type="EMBL" id="TQL65104.1"/>
    </source>
</evidence>
<proteinExistence type="predicted"/>
<feature type="region of interest" description="Disordered" evidence="1">
    <location>
        <begin position="1"/>
        <end position="39"/>
    </location>
</feature>
<dbReference type="AlphaFoldDB" id="A0A542ZXL2"/>
<evidence type="ECO:0000313" key="3">
    <source>
        <dbReference type="Proteomes" id="UP000315389"/>
    </source>
</evidence>
<evidence type="ECO:0000256" key="1">
    <source>
        <dbReference type="SAM" id="MobiDB-lite"/>
    </source>
</evidence>
<dbReference type="Proteomes" id="UP000315389">
    <property type="component" value="Unassembled WGS sequence"/>
</dbReference>
<keyword evidence="3" id="KW-1185">Reference proteome</keyword>
<name>A0A542ZXL2_RARFA</name>
<gene>
    <name evidence="2" type="ORF">FB461_1637</name>
</gene>